<sequence length="137" mass="15205">MATPTVAPLTFQRAPNQPRNCTFNPHDWEILSQYSHPVAFAADIADKPSGRGTPKAFRRFCRLPSISRHRRDGANGMRAEYVSTVSNFPKSMQHRAPEGVALCHRNMRADIAMVNAVAISIKPPDPYSAGFIAARSW</sequence>
<dbReference type="OrthoDB" id="9800776at2"/>
<protein>
    <submittedName>
        <fullName evidence="1">Rieske (2Fe-2S) protein</fullName>
    </submittedName>
</protein>
<keyword evidence="2" id="KW-1185">Reference proteome</keyword>
<dbReference type="STRING" id="1777137.AWB76_05541"/>
<organism evidence="1 2">
    <name type="scientific">Caballeronia temeraria</name>
    <dbReference type="NCBI Taxonomy" id="1777137"/>
    <lineage>
        <taxon>Bacteria</taxon>
        <taxon>Pseudomonadati</taxon>
        <taxon>Pseudomonadota</taxon>
        <taxon>Betaproteobacteria</taxon>
        <taxon>Burkholderiales</taxon>
        <taxon>Burkholderiaceae</taxon>
        <taxon>Caballeronia</taxon>
    </lineage>
</organism>
<evidence type="ECO:0000313" key="1">
    <source>
        <dbReference type="EMBL" id="SAK81461.1"/>
    </source>
</evidence>
<dbReference type="AlphaFoldDB" id="A0A158CGQ9"/>
<accession>A0A158CGQ9</accession>
<dbReference type="EMBL" id="FCOI02000023">
    <property type="protein sequence ID" value="SAK81461.1"/>
    <property type="molecule type" value="Genomic_DNA"/>
</dbReference>
<name>A0A158CGQ9_9BURK</name>
<proteinExistence type="predicted"/>
<dbReference type="RefSeq" id="WP_061163233.1">
    <property type="nucleotide sequence ID" value="NZ_FCOI02000023.1"/>
</dbReference>
<reference evidence="2" key="1">
    <citation type="submission" date="2016-01" db="EMBL/GenBank/DDBJ databases">
        <authorList>
            <person name="Peeters Charlotte."/>
        </authorList>
    </citation>
    <scope>NUCLEOTIDE SEQUENCE [LARGE SCALE GENOMIC DNA]</scope>
</reference>
<evidence type="ECO:0000313" key="2">
    <source>
        <dbReference type="Proteomes" id="UP000054624"/>
    </source>
</evidence>
<gene>
    <name evidence="1" type="ORF">AWB76_05541</name>
</gene>
<dbReference type="Proteomes" id="UP000054624">
    <property type="component" value="Unassembled WGS sequence"/>
</dbReference>